<evidence type="ECO:0000256" key="2">
    <source>
        <dbReference type="ARBA" id="ARBA00022803"/>
    </source>
</evidence>
<dbReference type="PANTHER" id="PTHR44858">
    <property type="entry name" value="TETRATRICOPEPTIDE REPEAT PROTEIN 6"/>
    <property type="match status" value="1"/>
</dbReference>
<dbReference type="Proteomes" id="UP000664795">
    <property type="component" value="Unassembled WGS sequence"/>
</dbReference>
<evidence type="ECO:0000256" key="3">
    <source>
        <dbReference type="PROSITE-ProRule" id="PRU00339"/>
    </source>
</evidence>
<comment type="caution">
    <text evidence="5">The sequence shown here is derived from an EMBL/GenBank/DDBJ whole genome shotgun (WGS) entry which is preliminary data.</text>
</comment>
<keyword evidence="4" id="KW-1133">Transmembrane helix</keyword>
<evidence type="ECO:0000313" key="5">
    <source>
        <dbReference type="EMBL" id="MBO0933844.1"/>
    </source>
</evidence>
<evidence type="ECO:0000256" key="1">
    <source>
        <dbReference type="ARBA" id="ARBA00022737"/>
    </source>
</evidence>
<keyword evidence="4" id="KW-0812">Transmembrane</keyword>
<dbReference type="Pfam" id="PF13432">
    <property type="entry name" value="TPR_16"/>
    <property type="match status" value="1"/>
</dbReference>
<name>A0A939G7W9_9BACT</name>
<dbReference type="InterPro" id="IPR011990">
    <property type="entry name" value="TPR-like_helical_dom_sf"/>
</dbReference>
<dbReference type="SMART" id="SM00028">
    <property type="entry name" value="TPR"/>
    <property type="match status" value="4"/>
</dbReference>
<dbReference type="PANTHER" id="PTHR44858:SF1">
    <property type="entry name" value="UDP-N-ACETYLGLUCOSAMINE--PEPTIDE N-ACETYLGLUCOSAMINYLTRANSFERASE SPINDLY-RELATED"/>
    <property type="match status" value="1"/>
</dbReference>
<keyword evidence="1" id="KW-0677">Repeat</keyword>
<dbReference type="InterPro" id="IPR019734">
    <property type="entry name" value="TPR_rpt"/>
</dbReference>
<dbReference type="RefSeq" id="WP_207337808.1">
    <property type="nucleotide sequence ID" value="NZ_JAFMYU010000023.1"/>
</dbReference>
<keyword evidence="6" id="KW-1185">Reference proteome</keyword>
<dbReference type="Gene3D" id="1.25.40.10">
    <property type="entry name" value="Tetratricopeptide repeat domain"/>
    <property type="match status" value="2"/>
</dbReference>
<gene>
    <name evidence="5" type="ORF">J2I48_22740</name>
</gene>
<dbReference type="AlphaFoldDB" id="A0A939G7W9"/>
<protein>
    <submittedName>
        <fullName evidence="5">Tetratricopeptide repeat protein</fullName>
    </submittedName>
</protein>
<feature type="transmembrane region" description="Helical" evidence="4">
    <location>
        <begin position="48"/>
        <end position="69"/>
    </location>
</feature>
<reference evidence="5 6" key="1">
    <citation type="submission" date="2021-03" db="EMBL/GenBank/DDBJ databases">
        <title>Fibrella sp. HMF5036 genome sequencing and assembly.</title>
        <authorList>
            <person name="Kang H."/>
            <person name="Kim H."/>
            <person name="Bae S."/>
            <person name="Joh K."/>
        </authorList>
    </citation>
    <scope>NUCLEOTIDE SEQUENCE [LARGE SCALE GENOMIC DNA]</scope>
    <source>
        <strain evidence="5 6">HMF5036</strain>
    </source>
</reference>
<sequence>MSELTIPTTITHKWYDRTWLMIMLSLFVFPFGLYGLWKNRRLHKAWKIVVSVLSPVTTIVTLSIGAYLYGLALSTIYEAEIQYVEASYKYNRKDYRGAIAAYDTLILKHPTYSDAYLMRGNSYDRLGNKRKAIIEYTLAIQFDSSNTSAYFNRGLLNIELTSFKDAIGDFDKVIQFDSLEAKAFYFRGLSNRAINNVTAACNDFNTAQKLKYPEAADALKQYCH</sequence>
<dbReference type="InterPro" id="IPR050498">
    <property type="entry name" value="Ycf3"/>
</dbReference>
<feature type="repeat" description="TPR" evidence="3">
    <location>
        <begin position="113"/>
        <end position="146"/>
    </location>
</feature>
<keyword evidence="4" id="KW-0472">Membrane</keyword>
<dbReference type="EMBL" id="JAFMYU010000023">
    <property type="protein sequence ID" value="MBO0933844.1"/>
    <property type="molecule type" value="Genomic_DNA"/>
</dbReference>
<feature type="repeat" description="TPR" evidence="3">
    <location>
        <begin position="147"/>
        <end position="180"/>
    </location>
</feature>
<feature type="transmembrane region" description="Helical" evidence="4">
    <location>
        <begin position="18"/>
        <end position="36"/>
    </location>
</feature>
<keyword evidence="2 3" id="KW-0802">TPR repeat</keyword>
<proteinExistence type="predicted"/>
<evidence type="ECO:0000256" key="4">
    <source>
        <dbReference type="SAM" id="Phobius"/>
    </source>
</evidence>
<dbReference type="PROSITE" id="PS50005">
    <property type="entry name" value="TPR"/>
    <property type="match status" value="2"/>
</dbReference>
<accession>A0A939G7W9</accession>
<organism evidence="5 6">
    <name type="scientific">Fibrella aquatilis</name>
    <dbReference type="NCBI Taxonomy" id="2817059"/>
    <lineage>
        <taxon>Bacteria</taxon>
        <taxon>Pseudomonadati</taxon>
        <taxon>Bacteroidota</taxon>
        <taxon>Cytophagia</taxon>
        <taxon>Cytophagales</taxon>
        <taxon>Spirosomataceae</taxon>
        <taxon>Fibrella</taxon>
    </lineage>
</organism>
<dbReference type="SUPFAM" id="SSF48452">
    <property type="entry name" value="TPR-like"/>
    <property type="match status" value="1"/>
</dbReference>
<evidence type="ECO:0000313" key="6">
    <source>
        <dbReference type="Proteomes" id="UP000664795"/>
    </source>
</evidence>